<sequence>NSTNNIIPQPPSTAAKPNNIRRQPNRINSEPLSSSNETAICIARSPESSNISFESGYDS</sequence>
<proteinExistence type="predicted"/>
<evidence type="ECO:0000313" key="3">
    <source>
        <dbReference type="Proteomes" id="UP000676336"/>
    </source>
</evidence>
<feature type="non-terminal residue" evidence="2">
    <location>
        <position position="1"/>
    </location>
</feature>
<feature type="compositionally biased region" description="Low complexity" evidence="1">
    <location>
        <begin position="17"/>
        <end position="28"/>
    </location>
</feature>
<protein>
    <submittedName>
        <fullName evidence="2">Uncharacterized protein</fullName>
    </submittedName>
</protein>
<evidence type="ECO:0000313" key="2">
    <source>
        <dbReference type="EMBL" id="CAF4488815.1"/>
    </source>
</evidence>
<feature type="non-terminal residue" evidence="2">
    <location>
        <position position="59"/>
    </location>
</feature>
<comment type="caution">
    <text evidence="2">The sequence shown here is derived from an EMBL/GenBank/DDBJ whole genome shotgun (WGS) entry which is preliminary data.</text>
</comment>
<organism evidence="2 3">
    <name type="scientific">Rotaria magnacalcarata</name>
    <dbReference type="NCBI Taxonomy" id="392030"/>
    <lineage>
        <taxon>Eukaryota</taxon>
        <taxon>Metazoa</taxon>
        <taxon>Spiralia</taxon>
        <taxon>Gnathifera</taxon>
        <taxon>Rotifera</taxon>
        <taxon>Eurotatoria</taxon>
        <taxon>Bdelloidea</taxon>
        <taxon>Philodinida</taxon>
        <taxon>Philodinidae</taxon>
        <taxon>Rotaria</taxon>
    </lineage>
</organism>
<name>A0A8S2XDX6_9BILA</name>
<dbReference type="Proteomes" id="UP000676336">
    <property type="component" value="Unassembled WGS sequence"/>
</dbReference>
<feature type="region of interest" description="Disordered" evidence="1">
    <location>
        <begin position="1"/>
        <end position="37"/>
    </location>
</feature>
<reference evidence="2" key="1">
    <citation type="submission" date="2021-02" db="EMBL/GenBank/DDBJ databases">
        <authorList>
            <person name="Nowell W R."/>
        </authorList>
    </citation>
    <scope>NUCLEOTIDE SEQUENCE</scope>
</reference>
<evidence type="ECO:0000256" key="1">
    <source>
        <dbReference type="SAM" id="MobiDB-lite"/>
    </source>
</evidence>
<dbReference type="AlphaFoldDB" id="A0A8S2XDX6"/>
<dbReference type="EMBL" id="CAJOBI010078702">
    <property type="protein sequence ID" value="CAF4488815.1"/>
    <property type="molecule type" value="Genomic_DNA"/>
</dbReference>
<gene>
    <name evidence="2" type="ORF">SMN809_LOCUS34371</name>
</gene>
<accession>A0A8S2XDX6</accession>